<dbReference type="InterPro" id="IPR020845">
    <property type="entry name" value="AMP-binding_CS"/>
</dbReference>
<organism evidence="5 6">
    <name type="scientific">Ridgeia piscesae</name>
    <name type="common">Tubeworm</name>
    <dbReference type="NCBI Taxonomy" id="27915"/>
    <lineage>
        <taxon>Eukaryota</taxon>
        <taxon>Metazoa</taxon>
        <taxon>Spiralia</taxon>
        <taxon>Lophotrochozoa</taxon>
        <taxon>Annelida</taxon>
        <taxon>Polychaeta</taxon>
        <taxon>Sedentaria</taxon>
        <taxon>Canalipalpata</taxon>
        <taxon>Sabellida</taxon>
        <taxon>Siboglinidae</taxon>
        <taxon>Ridgeia</taxon>
    </lineage>
</organism>
<sequence length="507" mass="55495">MCSVNTRRTLGPVHIPDDVSVWDVLQTKLQAHGERNRIALIDGPTGRRYSYRELLASIRNVGSALLRRGFRKGDILCIVSGNCCQFPVALQGAISIGGTVTTCNPQSTMDDIRIQLEDCGARWIVTSADNIGKVSNAIRGINGIKEMFCFDDSGDCTPFSELTSDVSRTTKSHGNGAVDPKTDIALLLYSSGTTGKPKGILRTHYAIVSDIYQLSHPSVAYSRSPGSEVYLAILPFFHAYGCMLFQLCCLLNGDTVVVYPRYNAASFVKSIQTYKHHLVLAAVFGMTETGTILMPEWDDDSSNGSVGIPASNTECKIVDPQTGMELGPYQDGELLVRGPSVMIGYLNRSSAADIDSDHWLHTGDMAHYDDCGRFYIVDRYKQLLKYNGYQVVPSYLENVLLTHPAVADAGVIGLPDLRAGELPAAFVVPKAGVTASEAEIRTFVDSGCQMFDMASDLYVVIKKVAPYNRLRGGVTFIEKVPRSPSGKILRRQLRDEALKKRNTISKL</sequence>
<dbReference type="Proteomes" id="UP001209878">
    <property type="component" value="Unassembled WGS sequence"/>
</dbReference>
<protein>
    <submittedName>
        <fullName evidence="5">Uncharacterized protein</fullName>
    </submittedName>
</protein>
<dbReference type="PANTHER" id="PTHR24096">
    <property type="entry name" value="LONG-CHAIN-FATTY-ACID--COA LIGASE"/>
    <property type="match status" value="1"/>
</dbReference>
<dbReference type="PANTHER" id="PTHR24096:SF149">
    <property type="entry name" value="AMP-BINDING DOMAIN-CONTAINING PROTEIN-RELATED"/>
    <property type="match status" value="1"/>
</dbReference>
<dbReference type="Pfam" id="PF13193">
    <property type="entry name" value="AMP-binding_C"/>
    <property type="match status" value="1"/>
</dbReference>
<dbReference type="PROSITE" id="PS00455">
    <property type="entry name" value="AMP_BINDING"/>
    <property type="match status" value="1"/>
</dbReference>
<dbReference type="SUPFAM" id="SSF56801">
    <property type="entry name" value="Acetyl-CoA synthetase-like"/>
    <property type="match status" value="1"/>
</dbReference>
<evidence type="ECO:0000256" key="1">
    <source>
        <dbReference type="ARBA" id="ARBA00006432"/>
    </source>
</evidence>
<proteinExistence type="inferred from homology"/>
<feature type="domain" description="AMP-dependent synthetase/ligase" evidence="3">
    <location>
        <begin position="30"/>
        <end position="278"/>
    </location>
</feature>
<evidence type="ECO:0000259" key="3">
    <source>
        <dbReference type="Pfam" id="PF00501"/>
    </source>
</evidence>
<dbReference type="InterPro" id="IPR045851">
    <property type="entry name" value="AMP-bd_C_sf"/>
</dbReference>
<comment type="similarity">
    <text evidence="1">Belongs to the ATP-dependent AMP-binding enzyme family.</text>
</comment>
<evidence type="ECO:0000313" key="6">
    <source>
        <dbReference type="Proteomes" id="UP001209878"/>
    </source>
</evidence>
<evidence type="ECO:0000259" key="4">
    <source>
        <dbReference type="Pfam" id="PF13193"/>
    </source>
</evidence>
<reference evidence="5" key="1">
    <citation type="journal article" date="2023" name="Mol. Biol. Evol.">
        <title>Third-Generation Sequencing Reveals the Adaptive Role of the Epigenome in Three Deep-Sea Polychaetes.</title>
        <authorList>
            <person name="Perez M."/>
            <person name="Aroh O."/>
            <person name="Sun Y."/>
            <person name="Lan Y."/>
            <person name="Juniper S.K."/>
            <person name="Young C.R."/>
            <person name="Angers B."/>
            <person name="Qian P.Y."/>
        </authorList>
    </citation>
    <scope>NUCLEOTIDE SEQUENCE</scope>
    <source>
        <strain evidence="5">R07B-5</strain>
    </source>
</reference>
<feature type="domain" description="AMP-binding enzyme C-terminal" evidence="4">
    <location>
        <begin position="396"/>
        <end position="487"/>
    </location>
</feature>
<dbReference type="Gene3D" id="3.30.300.30">
    <property type="match status" value="1"/>
</dbReference>
<dbReference type="GO" id="GO:0016405">
    <property type="term" value="F:CoA-ligase activity"/>
    <property type="evidence" value="ECO:0007669"/>
    <property type="project" value="TreeGrafter"/>
</dbReference>
<dbReference type="AlphaFoldDB" id="A0AAD9NJ47"/>
<name>A0AAD9NJ47_RIDPI</name>
<accession>A0AAD9NJ47</accession>
<gene>
    <name evidence="5" type="ORF">NP493_1012g00002</name>
</gene>
<evidence type="ECO:0000256" key="2">
    <source>
        <dbReference type="ARBA" id="ARBA00022598"/>
    </source>
</evidence>
<dbReference type="InterPro" id="IPR000873">
    <property type="entry name" value="AMP-dep_synth/lig_dom"/>
</dbReference>
<dbReference type="Gene3D" id="3.40.50.12780">
    <property type="entry name" value="N-terminal domain of ligase-like"/>
    <property type="match status" value="2"/>
</dbReference>
<dbReference type="InterPro" id="IPR025110">
    <property type="entry name" value="AMP-bd_C"/>
</dbReference>
<dbReference type="InterPro" id="IPR042099">
    <property type="entry name" value="ANL_N_sf"/>
</dbReference>
<evidence type="ECO:0000313" key="5">
    <source>
        <dbReference type="EMBL" id="KAK2171955.1"/>
    </source>
</evidence>
<keyword evidence="6" id="KW-1185">Reference proteome</keyword>
<dbReference type="EMBL" id="JAODUO010001009">
    <property type="protein sequence ID" value="KAK2171955.1"/>
    <property type="molecule type" value="Genomic_DNA"/>
</dbReference>
<comment type="caution">
    <text evidence="5">The sequence shown here is derived from an EMBL/GenBank/DDBJ whole genome shotgun (WGS) entry which is preliminary data.</text>
</comment>
<dbReference type="Pfam" id="PF00501">
    <property type="entry name" value="AMP-binding"/>
    <property type="match status" value="2"/>
</dbReference>
<keyword evidence="2" id="KW-0436">Ligase</keyword>
<feature type="domain" description="AMP-dependent synthetase/ligase" evidence="3">
    <location>
        <begin position="281"/>
        <end position="346"/>
    </location>
</feature>